<keyword evidence="3" id="KW-1185">Reference proteome</keyword>
<dbReference type="AlphaFoldDB" id="A0A1I0YBQ1"/>
<dbReference type="STRING" id="84698.SAMN04488528_101228"/>
<dbReference type="Gene3D" id="3.30.460.10">
    <property type="entry name" value="Beta Polymerase, domain 2"/>
    <property type="match status" value="1"/>
</dbReference>
<evidence type="ECO:0000313" key="2">
    <source>
        <dbReference type="EMBL" id="SFB10176.1"/>
    </source>
</evidence>
<name>A0A1I0YBQ1_9CLOT</name>
<dbReference type="EMBL" id="FOKI01000012">
    <property type="protein sequence ID" value="SFB10176.1"/>
    <property type="molecule type" value="Genomic_DNA"/>
</dbReference>
<dbReference type="InterPro" id="IPR043519">
    <property type="entry name" value="NT_sf"/>
</dbReference>
<keyword evidence="2" id="KW-0808">Transferase</keyword>
<dbReference type="SUPFAM" id="SSF81301">
    <property type="entry name" value="Nucleotidyltransferase"/>
    <property type="match status" value="1"/>
</dbReference>
<dbReference type="GO" id="GO:0016779">
    <property type="term" value="F:nucleotidyltransferase activity"/>
    <property type="evidence" value="ECO:0007669"/>
    <property type="project" value="InterPro"/>
</dbReference>
<dbReference type="RefSeq" id="WP_090040782.1">
    <property type="nucleotide sequence ID" value="NZ_FOKI01000012.1"/>
</dbReference>
<reference evidence="2 3" key="1">
    <citation type="submission" date="2016-10" db="EMBL/GenBank/DDBJ databases">
        <authorList>
            <person name="de Groot N.N."/>
        </authorList>
    </citation>
    <scope>NUCLEOTIDE SEQUENCE [LARGE SCALE GENOMIC DNA]</scope>
    <source>
        <strain evidence="2 3">DSM 12271</strain>
    </source>
</reference>
<evidence type="ECO:0000259" key="1">
    <source>
        <dbReference type="Pfam" id="PF01909"/>
    </source>
</evidence>
<feature type="domain" description="Polymerase nucleotidyl transferase" evidence="1">
    <location>
        <begin position="24"/>
        <end position="100"/>
    </location>
</feature>
<evidence type="ECO:0000313" key="3">
    <source>
        <dbReference type="Proteomes" id="UP000198619"/>
    </source>
</evidence>
<dbReference type="Proteomes" id="UP000198619">
    <property type="component" value="Unassembled WGS sequence"/>
</dbReference>
<organism evidence="2 3">
    <name type="scientific">Clostridium frigidicarnis</name>
    <dbReference type="NCBI Taxonomy" id="84698"/>
    <lineage>
        <taxon>Bacteria</taxon>
        <taxon>Bacillati</taxon>
        <taxon>Bacillota</taxon>
        <taxon>Clostridia</taxon>
        <taxon>Eubacteriales</taxon>
        <taxon>Clostridiaceae</taxon>
        <taxon>Clostridium</taxon>
    </lineage>
</organism>
<accession>A0A1I0YBQ1</accession>
<dbReference type="Pfam" id="PF01909">
    <property type="entry name" value="NTP_transf_2"/>
    <property type="match status" value="1"/>
</dbReference>
<proteinExistence type="predicted"/>
<gene>
    <name evidence="2" type="ORF">SAMN04488528_101228</name>
</gene>
<protein>
    <submittedName>
        <fullName evidence="2">Nucleotidyltransferase domain-containing protein</fullName>
    </submittedName>
</protein>
<dbReference type="OrthoDB" id="9800174at2"/>
<sequence length="259" mass="30031">MDDLIIKSLKEFVNKSNMILNNSILSAYCFGSAVYDDFHSGYSDLDFFIIINKIISEEEFQKFSSWRTELKASKHPCFSVLEGEIISQHSIKNDIESNVIYWGTSKDRLNKKYGLSGFSLRGLINKGYLIYGKDLRKELPYPRDEEMLSQVDSMIETIIKYAQVANEDIHSVDWLFLISQSIYWLKTLEINGKTNSAKWIIDNCNYGWSDTLQKAVEIRQSPILAKSYENKKWLKNLGPFIQCACNTLILERNEFVLKL</sequence>
<dbReference type="InterPro" id="IPR002934">
    <property type="entry name" value="Polymerase_NTP_transf_dom"/>
</dbReference>